<dbReference type="Gene3D" id="3.40.50.300">
    <property type="entry name" value="P-loop containing nucleotide triphosphate hydrolases"/>
    <property type="match status" value="1"/>
</dbReference>
<keyword evidence="4" id="KW-0342">GTP-binding</keyword>
<keyword evidence="1" id="KW-0547">Nucleotide-binding</keyword>
<feature type="compositionally biased region" description="Polar residues" evidence="6">
    <location>
        <begin position="146"/>
        <end position="166"/>
    </location>
</feature>
<evidence type="ECO:0000256" key="6">
    <source>
        <dbReference type="SAM" id="MobiDB-lite"/>
    </source>
</evidence>
<feature type="compositionally biased region" description="Low complexity" evidence="6">
    <location>
        <begin position="115"/>
        <end position="129"/>
    </location>
</feature>
<evidence type="ECO:0000256" key="2">
    <source>
        <dbReference type="ARBA" id="ARBA00022771"/>
    </source>
</evidence>
<keyword evidence="3" id="KW-0862">Zinc</keyword>
<evidence type="ECO:0000256" key="1">
    <source>
        <dbReference type="ARBA" id="ARBA00022741"/>
    </source>
</evidence>
<keyword evidence="8" id="KW-1185">Reference proteome</keyword>
<dbReference type="Proteomes" id="UP001497444">
    <property type="component" value="Chromosome 6"/>
</dbReference>
<dbReference type="Pfam" id="PF00503">
    <property type="entry name" value="G-alpha"/>
    <property type="match status" value="1"/>
</dbReference>
<evidence type="ECO:0000256" key="3">
    <source>
        <dbReference type="ARBA" id="ARBA00022833"/>
    </source>
</evidence>
<protein>
    <submittedName>
        <fullName evidence="7">Uncharacterized protein</fullName>
    </submittedName>
</protein>
<dbReference type="Gene3D" id="1.10.400.10">
    <property type="entry name" value="GI Alpha 1, domain 2-like"/>
    <property type="match status" value="1"/>
</dbReference>
<organism evidence="7 8">
    <name type="scientific">Sphagnum jensenii</name>
    <dbReference type="NCBI Taxonomy" id="128206"/>
    <lineage>
        <taxon>Eukaryota</taxon>
        <taxon>Viridiplantae</taxon>
        <taxon>Streptophyta</taxon>
        <taxon>Embryophyta</taxon>
        <taxon>Bryophyta</taxon>
        <taxon>Sphagnophytina</taxon>
        <taxon>Sphagnopsida</taxon>
        <taxon>Sphagnales</taxon>
        <taxon>Sphagnaceae</taxon>
        <taxon>Sphagnum</taxon>
    </lineage>
</organism>
<dbReference type="PANTHER" id="PTHR10218:SF334">
    <property type="entry name" value="EXTRA-LARGE GUANINE NUCLEOTIDE-BINDING PROTEIN 3"/>
    <property type="match status" value="1"/>
</dbReference>
<sequence length="930" mass="104364">MKVIAAGATPAAATAAASSSSQGGDGSLELLLLHHASSSSLVSTAGSEGEETSVADEHDTAYRRRRVLESQADEREKKEEQVEGEEEEEQKKMLKALQVYPATEKDDNLLHAAHASRSPVPRWSRASARSSDDEEPTDTMVVAESVRSQETASLTSPVASIPASENSQESSISLPVSNIPAAAAAAAESSQDLATTPQHNEPQRELSSFTLLQQGEDTEHHSVLLPPDNSLEVEEEVRDRKKGGCYGCGKSRHLQDKEVCMVCSSKFCSSCMVKHMGSMPEGRKCVGCIGQPIHETRRPCVGKPSRLLKHMLGPLEVQQIMKAERECPANQFRPEQVWVNGSKLSKEEMALLLGCEKSPQKLKPGRFWYDSQTGLWGKEGHRPDNIISPLLKVGGNLQTNASNGTTKIFMNGRELGKLELKMLKLAGVHCPPNTHLWVENNGNYSEEGFNNIKGNIWGKEGNIWEKASIKLLYPFFSLPTPGSSSRGNSEKVNGAVSNRFSNYLDQSKVHKLLLLGHEGSGRSTIFKQAKILYNNGFTKEEKADFKSLIQANIFKYMSILLEARERFEEDEDDMAEIRVFTWNEKKERKSMSSRKGKSVFAIEPRLKQASDRFLEKMAAESLESRFPSSLYTQEFAQIVEELWNNPAIKAVYERRAELYSLPTVANYYLDRVVEVSKTEYEPTENDILQAEGLSQGSGLVQIEFDLDDKVSNSGPWEDCESPSAFGRYQLIRVGGKSCDRQKWLEMFEDIGVIIFCVALSDYDGLWPDSSGTLCNKMMQTRDLFESILKYPCFRDTPFVLLLNKNDVFEDKIFRGIPLTACEWFSDFSPIYTGNQAQQAYQYIAHRYKELFSSVNSRGRKLFTFQLNALEKTAVSLAFQYVQETLKFEEHRATGFGMLPEDSCYSTDFSSFSQHFLACQPETDRRDRKQY</sequence>
<dbReference type="CDD" id="cd00066">
    <property type="entry name" value="G-alpha"/>
    <property type="match status" value="1"/>
</dbReference>
<evidence type="ECO:0000313" key="7">
    <source>
        <dbReference type="EMBL" id="CAK9275436.1"/>
    </source>
</evidence>
<feature type="compositionally biased region" description="Basic and acidic residues" evidence="6">
    <location>
        <begin position="72"/>
        <end position="81"/>
    </location>
</feature>
<reference evidence="7" key="1">
    <citation type="submission" date="2024-02" db="EMBL/GenBank/DDBJ databases">
        <authorList>
            <consortium name="ELIXIR-Norway"/>
            <consortium name="Elixir Norway"/>
        </authorList>
    </citation>
    <scope>NUCLEOTIDE SEQUENCE</scope>
</reference>
<feature type="compositionally biased region" description="Polar residues" evidence="6">
    <location>
        <begin position="188"/>
        <end position="205"/>
    </location>
</feature>
<accession>A0ABP0X8J0</accession>
<evidence type="ECO:0000256" key="4">
    <source>
        <dbReference type="ARBA" id="ARBA00023134"/>
    </source>
</evidence>
<dbReference type="EMBL" id="OZ020101">
    <property type="protein sequence ID" value="CAK9275436.1"/>
    <property type="molecule type" value="Genomic_DNA"/>
</dbReference>
<keyword evidence="5" id="KW-0807">Transducer</keyword>
<proteinExistence type="predicted"/>
<dbReference type="SUPFAM" id="SSF52540">
    <property type="entry name" value="P-loop containing nucleoside triphosphate hydrolases"/>
    <property type="match status" value="1"/>
</dbReference>
<feature type="region of interest" description="Disordered" evidence="6">
    <location>
        <begin position="183"/>
        <end position="205"/>
    </location>
</feature>
<feature type="region of interest" description="Disordered" evidence="6">
    <location>
        <begin position="1"/>
        <end position="26"/>
    </location>
</feature>
<feature type="region of interest" description="Disordered" evidence="6">
    <location>
        <begin position="113"/>
        <end position="166"/>
    </location>
</feature>
<evidence type="ECO:0000256" key="5">
    <source>
        <dbReference type="ARBA" id="ARBA00023224"/>
    </source>
</evidence>
<gene>
    <name evidence="7" type="ORF">CSSPJE1EN1_LOCUS20914</name>
</gene>
<feature type="region of interest" description="Disordered" evidence="6">
    <location>
        <begin position="39"/>
        <end position="92"/>
    </location>
</feature>
<keyword evidence="2" id="KW-0863">Zinc-finger</keyword>
<dbReference type="InterPro" id="IPR011011">
    <property type="entry name" value="Znf_FYVE_PHD"/>
</dbReference>
<dbReference type="PRINTS" id="PR00318">
    <property type="entry name" value="GPROTEINA"/>
</dbReference>
<dbReference type="PROSITE" id="PS51882">
    <property type="entry name" value="G_ALPHA"/>
    <property type="match status" value="1"/>
</dbReference>
<evidence type="ECO:0000313" key="8">
    <source>
        <dbReference type="Proteomes" id="UP001497444"/>
    </source>
</evidence>
<keyword evidence="2" id="KW-0479">Metal-binding</keyword>
<dbReference type="PANTHER" id="PTHR10218">
    <property type="entry name" value="GTP-BINDING PROTEIN ALPHA SUBUNIT"/>
    <property type="match status" value="1"/>
</dbReference>
<dbReference type="SUPFAM" id="SSF47895">
    <property type="entry name" value="Transducin (alpha subunit), insertion domain"/>
    <property type="match status" value="1"/>
</dbReference>
<dbReference type="InterPro" id="IPR027417">
    <property type="entry name" value="P-loop_NTPase"/>
</dbReference>
<dbReference type="SUPFAM" id="SSF57903">
    <property type="entry name" value="FYVE/PHD zinc finger"/>
    <property type="match status" value="1"/>
</dbReference>
<dbReference type="SMART" id="SM00275">
    <property type="entry name" value="G_alpha"/>
    <property type="match status" value="1"/>
</dbReference>
<dbReference type="InterPro" id="IPR001019">
    <property type="entry name" value="Gprotein_alpha_su"/>
</dbReference>
<name>A0ABP0X8J0_9BRYO</name>
<dbReference type="InterPro" id="IPR011025">
    <property type="entry name" value="GproteinA_insert"/>
</dbReference>